<gene>
    <name evidence="2" type="ORF">AVDCRST_MAG01-01-120</name>
</gene>
<dbReference type="GO" id="GO:0006071">
    <property type="term" value="P:glycerol metabolic process"/>
    <property type="evidence" value="ECO:0007669"/>
    <property type="project" value="InterPro"/>
</dbReference>
<dbReference type="SUPFAM" id="SSF101473">
    <property type="entry name" value="DhaL-like"/>
    <property type="match status" value="1"/>
</dbReference>
<dbReference type="Gene3D" id="1.25.40.340">
    <property type="match status" value="1"/>
</dbReference>
<reference evidence="2" key="1">
    <citation type="submission" date="2020-02" db="EMBL/GenBank/DDBJ databases">
        <authorList>
            <person name="Meier V. D."/>
        </authorList>
    </citation>
    <scope>NUCLEOTIDE SEQUENCE</scope>
    <source>
        <strain evidence="2">AVDCRST_MAG01</strain>
    </source>
</reference>
<name>A0A6J4NBL1_9ACTN</name>
<dbReference type="EMBL" id="CADCUW010000016">
    <property type="protein sequence ID" value="CAA9383643.1"/>
    <property type="molecule type" value="Genomic_DNA"/>
</dbReference>
<dbReference type="GO" id="GO:0004371">
    <property type="term" value="F:glycerone kinase activity"/>
    <property type="evidence" value="ECO:0007669"/>
    <property type="project" value="InterPro"/>
</dbReference>
<dbReference type="PANTHER" id="PTHR33434:SF4">
    <property type="entry name" value="PHOSPHATASE PROTEIN"/>
    <property type="match status" value="1"/>
</dbReference>
<organism evidence="2">
    <name type="scientific">uncultured Rubrobacteraceae bacterium</name>
    <dbReference type="NCBI Taxonomy" id="349277"/>
    <lineage>
        <taxon>Bacteria</taxon>
        <taxon>Bacillati</taxon>
        <taxon>Actinomycetota</taxon>
        <taxon>Rubrobacteria</taxon>
        <taxon>Rubrobacterales</taxon>
        <taxon>Rubrobacteraceae</taxon>
        <taxon>environmental samples</taxon>
    </lineage>
</organism>
<dbReference type="PROSITE" id="PS51480">
    <property type="entry name" value="DHAL"/>
    <property type="match status" value="1"/>
</dbReference>
<dbReference type="InterPro" id="IPR048394">
    <property type="entry name" value="FakA-like_M"/>
</dbReference>
<dbReference type="InterPro" id="IPR004007">
    <property type="entry name" value="DhaL_dom"/>
</dbReference>
<dbReference type="InterPro" id="IPR036117">
    <property type="entry name" value="DhaL_dom_sf"/>
</dbReference>
<dbReference type="InterPro" id="IPR050270">
    <property type="entry name" value="DegV_domain_contain"/>
</dbReference>
<feature type="domain" description="DhaL" evidence="1">
    <location>
        <begin position="3"/>
        <end position="196"/>
    </location>
</feature>
<dbReference type="SMART" id="SM01120">
    <property type="entry name" value="Dak2"/>
    <property type="match status" value="1"/>
</dbReference>
<protein>
    <submittedName>
        <fullName evidence="2">Dihydroxyacetone kinase-like protein, phosphatase domain / Dihydroxyacetone kinase-like protein, kinase domain</fullName>
    </submittedName>
</protein>
<evidence type="ECO:0000313" key="2">
    <source>
        <dbReference type="EMBL" id="CAA9383643.1"/>
    </source>
</evidence>
<dbReference type="PANTHER" id="PTHR33434">
    <property type="entry name" value="DEGV DOMAIN-CONTAINING PROTEIN DR_1986-RELATED"/>
    <property type="match status" value="1"/>
</dbReference>
<sequence>MAVKVASMGAAAHAALKAQVARINALNVYPVPDGDTGTNMLLTLESTLKDAADADYSSPEEASRAVARAALMGARGNSGVILSQMIRGACDVLAEHGALDAATFAAAMDGARERAYASVREPVEGTMLTVIKDAARAAVGAVEGGEDDLPAVIRASAVEAHESVRRTPELLDVLRDAGVVDAGGLAVAVILDGLYACVTGEEIESTFEADDDAPDLTAIHAEEEGWGYCTQFVVSGFSGEAEEFEEHVYGNGKSVLVIADEDTVNVHVHTQDPGAMLSYAGGFGRLARVK</sequence>
<keyword evidence="2" id="KW-0808">Transferase</keyword>
<feature type="non-terminal residue" evidence="2">
    <location>
        <position position="290"/>
    </location>
</feature>
<proteinExistence type="predicted"/>
<dbReference type="AlphaFoldDB" id="A0A6J4NBL1"/>
<dbReference type="Pfam" id="PF02734">
    <property type="entry name" value="Dak2"/>
    <property type="match status" value="1"/>
</dbReference>
<keyword evidence="2" id="KW-0418">Kinase</keyword>
<dbReference type="Pfam" id="PF21645">
    <property type="entry name" value="FakA-like_M"/>
    <property type="match status" value="1"/>
</dbReference>
<accession>A0A6J4NBL1</accession>
<evidence type="ECO:0000259" key="1">
    <source>
        <dbReference type="PROSITE" id="PS51480"/>
    </source>
</evidence>